<dbReference type="Gene3D" id="3.80.10.10">
    <property type="entry name" value="Ribonuclease Inhibitor"/>
    <property type="match status" value="3"/>
</dbReference>
<feature type="compositionally biased region" description="Low complexity" evidence="3">
    <location>
        <begin position="332"/>
        <end position="358"/>
    </location>
</feature>
<dbReference type="AlphaFoldDB" id="A0A1D2JI86"/>
<keyword evidence="2" id="KW-0677">Repeat</keyword>
<evidence type="ECO:0000256" key="2">
    <source>
        <dbReference type="ARBA" id="ARBA00022737"/>
    </source>
</evidence>
<feature type="compositionally biased region" description="Basic and acidic residues" evidence="3">
    <location>
        <begin position="97"/>
        <end position="108"/>
    </location>
</feature>
<dbReference type="SMART" id="SM00364">
    <property type="entry name" value="LRR_BAC"/>
    <property type="match status" value="7"/>
</dbReference>
<dbReference type="SMART" id="SM00365">
    <property type="entry name" value="LRR_SD22"/>
    <property type="match status" value="6"/>
</dbReference>
<dbReference type="InterPro" id="IPR050216">
    <property type="entry name" value="LRR_domain-containing"/>
</dbReference>
<reference evidence="4 5" key="1">
    <citation type="submission" date="2016-06" db="EMBL/GenBank/DDBJ databases">
        <authorList>
            <person name="Kjaerup R.B."/>
            <person name="Dalgaard T.S."/>
            <person name="Juul-Madsen H.R."/>
        </authorList>
    </citation>
    <scope>NUCLEOTIDE SEQUENCE [LARGE SCALE GENOMIC DNA]</scope>
    <source>
        <strain evidence="4 5">Pb300</strain>
    </source>
</reference>
<sequence length="1059" mass="115721">MDANPQMASGNPSLEKQLIPLLKHCPNRGKSKQKLQPQEKNLRDESQGDESYSTPKRPSGIPRPMSRLPLPTHSTTKSVRPSPSHERLQADPGLNIERLRRPSQELFKKPPLPSPPKSRGTLHDHDHESRSNQTSIYSPTDKPSRPSLSDRTIETIAQIPTSPSPSKKRSTFFAPESPMTHFSCTASTINNRHSRPSSRQDQLSGPVLQNPSTVRTVSAPRTPSSTSSLTQPVLKRSVSLVKDSPSRPSSNGPSIEPNQNKTSKRTSLASKKEPKTTTATQRTSFYGGGKSMAMRHAKGRLSLGTSFADLPSNEGSATKEPIKPFVPKSRKPSSTLPSNVTSPTSSTSKISSRASVTSDSNPSDLATRELDAKKVAKSSSALRESIAKAKAAKKAAREGSVKNGVVDNNMDPVDFGDPFAQWSKTDPNKRVLKNRTSAARTSGHLNIAAMGLKMIPDEVMTMYDFDLESEGEWYESVDLIKFIAADNEFQSLPDSLFPDVDFDTLEMNEDTKGCQFWGLEVLDLHGNLLTTLPNGLRRLQRLRSLNLAHNQLDAEALNIITEIVSLIDLKLANNKLQGSLTPSICSLCKLEVLDLRDNALTELPDTLANLSSLRVINVAENQLTSLPFEALTALPLVEVSAQKNCLQGHLLPSTVTRLNTLQILNVAGNRLESLSPAEHLELPNLQQLSVDANRIKVLPNISTWKSILTLTAEDNALSAIPDGFLELENIKVVDFTGNNITTLDEKISLIDSLISFHIANNPLVERKFLTMDTDDLKRELRNRCEPDVHEAGEENGSVQTEFTLAPESPTPPSAWRVRSGGVLDRSSTDISDLDPADIEPLLSSSTGIKCLYLHHNRFHNLPTAGLSLIAHTLTDLDLSHNPLSSPSFLTAPLTLTSLQNLTLSATGLTSLEPLQAHLSAPLLTLLDVSNNRLTGPLPFIRYSYPQLITFLVSDNQIESLDFDAVQGLQVLDVSNNNISSLPPRLGLLGDTEGSGTGSGSRPGGRGGACLRRLDVAGNSFRVPRWQVVSKGTEAVLEWLKNRITPEELKEWEVDEDEVD</sequence>
<keyword evidence="1" id="KW-0433">Leucine-rich repeat</keyword>
<accession>A0A1D2JI86</accession>
<feature type="compositionally biased region" description="Polar residues" evidence="3">
    <location>
        <begin position="246"/>
        <end position="269"/>
    </location>
</feature>
<dbReference type="InterPro" id="IPR003591">
    <property type="entry name" value="Leu-rich_rpt_typical-subtyp"/>
</dbReference>
<dbReference type="VEuPathDB" id="FungiDB:PADG_01222"/>
<feature type="region of interest" description="Disordered" evidence="3">
    <location>
        <begin position="305"/>
        <end position="379"/>
    </location>
</feature>
<dbReference type="GO" id="GO:0005737">
    <property type="term" value="C:cytoplasm"/>
    <property type="evidence" value="ECO:0007669"/>
    <property type="project" value="TreeGrafter"/>
</dbReference>
<evidence type="ECO:0008006" key="6">
    <source>
        <dbReference type="Google" id="ProtNLM"/>
    </source>
</evidence>
<dbReference type="InterPro" id="IPR001611">
    <property type="entry name" value="Leu-rich_rpt"/>
</dbReference>
<evidence type="ECO:0000256" key="1">
    <source>
        <dbReference type="ARBA" id="ARBA00022614"/>
    </source>
</evidence>
<dbReference type="Proteomes" id="UP000242814">
    <property type="component" value="Unassembled WGS sequence"/>
</dbReference>
<dbReference type="EMBL" id="LZYO01000087">
    <property type="protein sequence ID" value="ODH36698.1"/>
    <property type="molecule type" value="Genomic_DNA"/>
</dbReference>
<dbReference type="SMART" id="SM00369">
    <property type="entry name" value="LRR_TYP"/>
    <property type="match status" value="9"/>
</dbReference>
<dbReference type="PANTHER" id="PTHR48051:SF1">
    <property type="entry name" value="RAS SUPPRESSOR PROTEIN 1"/>
    <property type="match status" value="1"/>
</dbReference>
<dbReference type="VEuPathDB" id="FungiDB:PABG_02732"/>
<name>A0A1D2JI86_PARBR</name>
<dbReference type="PROSITE" id="PS51450">
    <property type="entry name" value="LRR"/>
    <property type="match status" value="5"/>
</dbReference>
<dbReference type="InterPro" id="IPR032675">
    <property type="entry name" value="LRR_dom_sf"/>
</dbReference>
<evidence type="ECO:0000313" key="4">
    <source>
        <dbReference type="EMBL" id="ODH36698.1"/>
    </source>
</evidence>
<feature type="compositionally biased region" description="Basic and acidic residues" evidence="3">
    <location>
        <begin position="121"/>
        <end position="130"/>
    </location>
</feature>
<feature type="region of interest" description="Disordered" evidence="3">
    <location>
        <begin position="986"/>
        <end position="1007"/>
    </location>
</feature>
<organism evidence="4 5">
    <name type="scientific">Paracoccidioides brasiliensis</name>
    <dbReference type="NCBI Taxonomy" id="121759"/>
    <lineage>
        <taxon>Eukaryota</taxon>
        <taxon>Fungi</taxon>
        <taxon>Dikarya</taxon>
        <taxon>Ascomycota</taxon>
        <taxon>Pezizomycotina</taxon>
        <taxon>Eurotiomycetes</taxon>
        <taxon>Eurotiomycetidae</taxon>
        <taxon>Onygenales</taxon>
        <taxon>Ajellomycetaceae</taxon>
        <taxon>Paracoccidioides</taxon>
    </lineage>
</organism>
<protein>
    <recommendedName>
        <fullName evidence="6">Leucine-rich repeat-containing protein 40</fullName>
    </recommendedName>
</protein>
<gene>
    <name evidence="4" type="ORF">ACO22_02710</name>
</gene>
<feature type="compositionally biased region" description="Gly residues" evidence="3">
    <location>
        <begin position="992"/>
        <end position="1007"/>
    </location>
</feature>
<comment type="caution">
    <text evidence="4">The sequence shown here is derived from an EMBL/GenBank/DDBJ whole genome shotgun (WGS) entry which is preliminary data.</text>
</comment>
<dbReference type="Pfam" id="PF00560">
    <property type="entry name" value="LRR_1"/>
    <property type="match status" value="2"/>
</dbReference>
<feature type="compositionally biased region" description="Polar residues" evidence="3">
    <location>
        <begin position="72"/>
        <end position="81"/>
    </location>
</feature>
<evidence type="ECO:0000256" key="3">
    <source>
        <dbReference type="SAM" id="MobiDB-lite"/>
    </source>
</evidence>
<dbReference type="PANTHER" id="PTHR48051">
    <property type="match status" value="1"/>
</dbReference>
<proteinExistence type="predicted"/>
<feature type="compositionally biased region" description="Polar residues" evidence="3">
    <location>
        <begin position="180"/>
        <end position="231"/>
    </location>
</feature>
<feature type="compositionally biased region" description="Polar residues" evidence="3">
    <location>
        <begin position="1"/>
        <end position="14"/>
    </location>
</feature>
<feature type="region of interest" description="Disordered" evidence="3">
    <location>
        <begin position="1"/>
        <end position="290"/>
    </location>
</feature>
<dbReference type="SUPFAM" id="SSF52058">
    <property type="entry name" value="L domain-like"/>
    <property type="match status" value="2"/>
</dbReference>
<evidence type="ECO:0000313" key="5">
    <source>
        <dbReference type="Proteomes" id="UP000242814"/>
    </source>
</evidence>
<dbReference type="Pfam" id="PF13516">
    <property type="entry name" value="LRR_6"/>
    <property type="match status" value="1"/>
</dbReference>